<evidence type="ECO:0000313" key="3">
    <source>
        <dbReference type="Proteomes" id="UP000632138"/>
    </source>
</evidence>
<evidence type="ECO:0000313" key="2">
    <source>
        <dbReference type="EMBL" id="MBM2622410.1"/>
    </source>
</evidence>
<reference evidence="2 3" key="1">
    <citation type="submission" date="2021-01" db="EMBL/GenBank/DDBJ databases">
        <title>Actinoplanes sp. nov. LDG1-06 isolated from lichen.</title>
        <authorList>
            <person name="Saeng-In P."/>
            <person name="Phongsopitanun W."/>
            <person name="Kanchanasin P."/>
            <person name="Yuki M."/>
            <person name="Kudo T."/>
            <person name="Ohkuma M."/>
            <person name="Tanasupawat S."/>
        </authorList>
    </citation>
    <scope>NUCLEOTIDE SEQUENCE [LARGE SCALE GENOMIC DNA]</scope>
    <source>
        <strain evidence="2 3">LDG1-06</strain>
    </source>
</reference>
<name>A0ABS2ARC0_9ACTN</name>
<proteinExistence type="predicted"/>
<dbReference type="Pfam" id="PF01636">
    <property type="entry name" value="APH"/>
    <property type="match status" value="1"/>
</dbReference>
<keyword evidence="3" id="KW-1185">Reference proteome</keyword>
<gene>
    <name evidence="2" type="ORF">JIG36_43600</name>
</gene>
<dbReference type="Gene3D" id="3.90.1200.10">
    <property type="match status" value="1"/>
</dbReference>
<feature type="domain" description="Aminoglycoside phosphotransferase" evidence="1">
    <location>
        <begin position="171"/>
        <end position="324"/>
    </location>
</feature>
<dbReference type="Proteomes" id="UP000632138">
    <property type="component" value="Unassembled WGS sequence"/>
</dbReference>
<protein>
    <submittedName>
        <fullName evidence="2">Phosphotransferase</fullName>
    </submittedName>
</protein>
<dbReference type="EMBL" id="JAENHP010000025">
    <property type="protein sequence ID" value="MBM2622410.1"/>
    <property type="molecule type" value="Genomic_DNA"/>
</dbReference>
<dbReference type="InterPro" id="IPR002575">
    <property type="entry name" value="Aminoglycoside_PTrfase"/>
</dbReference>
<dbReference type="SUPFAM" id="SSF56112">
    <property type="entry name" value="Protein kinase-like (PK-like)"/>
    <property type="match status" value="1"/>
</dbReference>
<comment type="caution">
    <text evidence="2">The sequence shown here is derived from an EMBL/GenBank/DDBJ whole genome shotgun (WGS) entry which is preliminary data.</text>
</comment>
<evidence type="ECO:0000259" key="1">
    <source>
        <dbReference type="Pfam" id="PF01636"/>
    </source>
</evidence>
<accession>A0ABS2ARC0</accession>
<dbReference type="RefSeq" id="WP_203382757.1">
    <property type="nucleotide sequence ID" value="NZ_JAENHP010000025.1"/>
</dbReference>
<dbReference type="InterPro" id="IPR011009">
    <property type="entry name" value="Kinase-like_dom_sf"/>
</dbReference>
<organism evidence="2 3">
    <name type="scientific">Paractinoplanes ovalisporus</name>
    <dbReference type="NCBI Taxonomy" id="2810368"/>
    <lineage>
        <taxon>Bacteria</taxon>
        <taxon>Bacillati</taxon>
        <taxon>Actinomycetota</taxon>
        <taxon>Actinomycetes</taxon>
        <taxon>Micromonosporales</taxon>
        <taxon>Micromonosporaceae</taxon>
        <taxon>Paractinoplanes</taxon>
    </lineage>
</organism>
<sequence length="386" mass="41261">MKRIVTLMLVDRSGEVLGEASPFEAELPWWQEVSGFGPGVQVLRLLRAERPAPPGGRVTYLAEVTGSFPGQINPVSPYGESLVKPHPQRAPYAEVGGPTASIDWATSVVPGVTAHQQRTWNLSAIWRLNDPTGRPVAWLKQVPNFFAHEPYALRMVGAAFPGLVPSLIADGDNGRMLLAHAPGEDRYGAGAEVCARIAAAFHPVQAHFAADPGPLAGIPDARLKVEPYAEVAEPFSASIPGLEALIEDLPSRFAAIAECGLPDTLVHGDLHPGNVRTDDAGRLTIMDWGDCTFGHPALDILRLTDGATGEGSPLAARDQLLADWATRWKQTVPGSDPLRAVSLMRPVAPLRAALLYATFLENIEPTEHPYHAADVPDRLSAAVVAA</sequence>